<dbReference type="Pfam" id="PF00018">
    <property type="entry name" value="SH3_1"/>
    <property type="match status" value="1"/>
</dbReference>
<dbReference type="PANTHER" id="PTHR31778">
    <property type="entry name" value="BUD SITE SELECTION PROTEIN RAX2"/>
    <property type="match status" value="1"/>
</dbReference>
<dbReference type="Pfam" id="PF20842">
    <property type="entry name" value="Rax2_2"/>
    <property type="match status" value="1"/>
</dbReference>
<protein>
    <recommendedName>
        <fullName evidence="6">SH3 domain-containing protein</fullName>
    </recommendedName>
</protein>
<dbReference type="PROSITE" id="PS50002">
    <property type="entry name" value="SH3"/>
    <property type="match status" value="1"/>
</dbReference>
<dbReference type="InterPro" id="IPR001452">
    <property type="entry name" value="SH3_domain"/>
</dbReference>
<feature type="compositionally biased region" description="Polar residues" evidence="3">
    <location>
        <begin position="1320"/>
        <end position="1330"/>
    </location>
</feature>
<evidence type="ECO:0000313" key="8">
    <source>
        <dbReference type="Proteomes" id="UP000027195"/>
    </source>
</evidence>
<keyword evidence="5" id="KW-0732">Signal</keyword>
<feature type="transmembrane region" description="Helical" evidence="4">
    <location>
        <begin position="1242"/>
        <end position="1273"/>
    </location>
</feature>
<keyword evidence="4" id="KW-1133">Transmembrane helix</keyword>
<evidence type="ECO:0000256" key="5">
    <source>
        <dbReference type="SAM" id="SignalP"/>
    </source>
</evidence>
<proteinExistence type="predicted"/>
<keyword evidence="1 2" id="KW-0728">SH3 domain</keyword>
<keyword evidence="8" id="KW-1185">Reference proteome</keyword>
<dbReference type="SUPFAM" id="SSF50965">
    <property type="entry name" value="Galactose oxidase, central domain"/>
    <property type="match status" value="3"/>
</dbReference>
<dbReference type="InterPro" id="IPR024982">
    <property type="entry name" value="Rax2-like_C"/>
</dbReference>
<dbReference type="Pfam" id="PF12768">
    <property type="entry name" value="Rax2"/>
    <property type="match status" value="1"/>
</dbReference>
<dbReference type="Gene3D" id="2.30.30.40">
    <property type="entry name" value="SH3 Domains"/>
    <property type="match status" value="1"/>
</dbReference>
<feature type="signal peptide" evidence="5">
    <location>
        <begin position="1"/>
        <end position="30"/>
    </location>
</feature>
<keyword evidence="4" id="KW-0472">Membrane</keyword>
<dbReference type="InParanoid" id="A0A067ND18"/>
<feature type="compositionally biased region" description="Basic and acidic residues" evidence="3">
    <location>
        <begin position="1331"/>
        <end position="1343"/>
    </location>
</feature>
<dbReference type="SUPFAM" id="SSF50044">
    <property type="entry name" value="SH3-domain"/>
    <property type="match status" value="1"/>
</dbReference>
<dbReference type="CDD" id="cd00174">
    <property type="entry name" value="SH3"/>
    <property type="match status" value="1"/>
</dbReference>
<dbReference type="HOGENOM" id="CLU_005863_1_0_1"/>
<gene>
    <name evidence="7" type="ORF">BOTBODRAFT_99589</name>
</gene>
<evidence type="ECO:0000256" key="4">
    <source>
        <dbReference type="SAM" id="Phobius"/>
    </source>
</evidence>
<dbReference type="SMART" id="SM00326">
    <property type="entry name" value="SH3"/>
    <property type="match status" value="1"/>
</dbReference>
<dbReference type="InterPro" id="IPR048266">
    <property type="entry name" value="Rax2-like_second"/>
</dbReference>
<evidence type="ECO:0000256" key="2">
    <source>
        <dbReference type="PROSITE-ProRule" id="PRU00192"/>
    </source>
</evidence>
<dbReference type="InterPro" id="IPR011043">
    <property type="entry name" value="Gal_Oxase/kelch_b-propeller"/>
</dbReference>
<name>A0A067ND18_BOTB1</name>
<dbReference type="InterPro" id="IPR048265">
    <property type="entry name" value="Rax2-like_third"/>
</dbReference>
<dbReference type="InterPro" id="IPR015915">
    <property type="entry name" value="Kelch-typ_b-propeller"/>
</dbReference>
<dbReference type="STRING" id="930990.A0A067ND18"/>
<evidence type="ECO:0000256" key="1">
    <source>
        <dbReference type="ARBA" id="ARBA00022443"/>
    </source>
</evidence>
<evidence type="ECO:0000256" key="3">
    <source>
        <dbReference type="SAM" id="MobiDB-lite"/>
    </source>
</evidence>
<dbReference type="OrthoDB" id="2503993at2759"/>
<evidence type="ECO:0000313" key="7">
    <source>
        <dbReference type="EMBL" id="KDQ21696.1"/>
    </source>
</evidence>
<organism evidence="7 8">
    <name type="scientific">Botryobasidium botryosum (strain FD-172 SS1)</name>
    <dbReference type="NCBI Taxonomy" id="930990"/>
    <lineage>
        <taxon>Eukaryota</taxon>
        <taxon>Fungi</taxon>
        <taxon>Dikarya</taxon>
        <taxon>Basidiomycota</taxon>
        <taxon>Agaricomycotina</taxon>
        <taxon>Agaricomycetes</taxon>
        <taxon>Cantharellales</taxon>
        <taxon>Botryobasidiaceae</taxon>
        <taxon>Botryobasidium</taxon>
    </lineage>
</organism>
<dbReference type="PANTHER" id="PTHR31778:SF2">
    <property type="entry name" value="BUD SITE SELECTION PROTEIN RAX2"/>
    <property type="match status" value="1"/>
</dbReference>
<feature type="region of interest" description="Disordered" evidence="3">
    <location>
        <begin position="64"/>
        <end position="84"/>
    </location>
</feature>
<accession>A0A067ND18</accession>
<dbReference type="EMBL" id="KL198016">
    <property type="protein sequence ID" value="KDQ21696.1"/>
    <property type="molecule type" value="Genomic_DNA"/>
</dbReference>
<reference evidence="8" key="1">
    <citation type="journal article" date="2014" name="Proc. Natl. Acad. Sci. U.S.A.">
        <title>Extensive sampling of basidiomycete genomes demonstrates inadequacy of the white-rot/brown-rot paradigm for wood decay fungi.</title>
        <authorList>
            <person name="Riley R."/>
            <person name="Salamov A.A."/>
            <person name="Brown D.W."/>
            <person name="Nagy L.G."/>
            <person name="Floudas D."/>
            <person name="Held B.W."/>
            <person name="Levasseur A."/>
            <person name="Lombard V."/>
            <person name="Morin E."/>
            <person name="Otillar R."/>
            <person name="Lindquist E.A."/>
            <person name="Sun H."/>
            <person name="LaButti K.M."/>
            <person name="Schmutz J."/>
            <person name="Jabbour D."/>
            <person name="Luo H."/>
            <person name="Baker S.E."/>
            <person name="Pisabarro A.G."/>
            <person name="Walton J.D."/>
            <person name="Blanchette R.A."/>
            <person name="Henrissat B."/>
            <person name="Martin F."/>
            <person name="Cullen D."/>
            <person name="Hibbett D.S."/>
            <person name="Grigoriev I.V."/>
        </authorList>
    </citation>
    <scope>NUCLEOTIDE SEQUENCE [LARGE SCALE GENOMIC DNA]</scope>
    <source>
        <strain evidence="8">FD-172 SS1</strain>
    </source>
</reference>
<dbReference type="InterPro" id="IPR036028">
    <property type="entry name" value="SH3-like_dom_sf"/>
</dbReference>
<dbReference type="Proteomes" id="UP000027195">
    <property type="component" value="Unassembled WGS sequence"/>
</dbReference>
<sequence length="1417" mass="144841">MAVPRRKVRSKINSSLPILLHLSLAATAFAQSTALPKVDFARMGKVGIAGSFAGLDFFNSSSPSASTQFDPSTSTLLSRASDGSLSPIGSTGTGGRVLAACTLNNKLYIAGAFDSIGGTTAHNAASYDPSAQTFSPLGGSGGGLDGEADAVHCDSGSGTVWYGGKFHAPLNPANPTSFGGAVALYNVKGDSWSPAPFVGLTGAGASVLSISPSSSGSSLYFSGNFLTAFTANTSTPLNGTNNPSVPFSAGATPFSSSLVPIPLGNASINASPASDSADFDNINNILCPSGPDGPGQTWLAADGSAPLIIVRAFQSIVASGLRLGNTAVEGRGTASFSLTSIPDNAVLTLTYTDPVTNTTSTCSDQCPLLTNTTIPYQDFLFDASRSMTGFQLELNSWVGAGPGLHLMQLLSNGAFASSIGSQNQGSCFSPAPSSVNLTGTWNQVQANTDIAGTIQQVLVAQVAAGTTPAPSLTWTPYVSASGQYNVSITVPGCLDFQDCDSRTSVKVTVSPGGGLPPVATTVSQQVDNDAQVLVYSGPIVPVAPSFTCTVTMTLADQPTGTGSNGQFDIVADRVLLQLTSTSLNGSANATIGGLFGANAQQGFGLFEWPLSTSAGSINATTVQPNSTETALDTASFQFFSAIGAAAVGSTNFAVRAVVPDNNNNLYIGGAFILPNGAVNVAVLNGKTLGPLANQGLNAPVTAMAFDSGNLYVGGSFTDLAGQSGNAFRGVARYNIASNSWNALQGGLDGPVTDLIVSNGYLSVTGSFTKALVSSTDGPNAAGLATWDLKAGHWVNSGGFLVGSMTLVAPGSNNVEYVAGNVVASARFGADGWAILENGNHGQPALQPVNASLDSTPPTVAAVTGARRSVSWFPRLSSLMSRQSSATLAPLPAPPVALAPAVLAGTFWTNTSTSKEVIILGGNFTFSAVGSSGLSQGVAIYNEADETFKALGGNQINGVVRTLAVTGDTLFIGGNFTMPGVSGSGLATYDLAKKQWQTDIGQGLQNANGGAVVIRSLSMAPAIANTLLVAGSFTGAGSLPCVAICAWNIPTRQWSSLGSGVRGEVASVDYANGGLVVVGGSLTLADGTPANVAMYSSSNSTWTAIGSGADIPGPVTAIAVDNLNSSSIFAAGRSADGSAPFFLHWNGIGWTSMGNTLQGNTAVTSLEMVPLQDDHSTNGVIESDRMLMVTGLLASSSWTVSSALFDGQTFYPYITSATSSGLPGFISTLFHSFANFSFTRQHFLATGVVILISIAIAAGIVFFLLLIGVLWTLYSRRSEGLANPNPEEEDDSLHRPSSLLEHINAATRATVLGAGAEKAYETNQGDTSHMQTEAEHDGSGWHRAETPLDAAGLAGSTLDGEEQGRSARARYSFDGAGEGELQLVAGTELTVLDDRDAAWWYVRDAEGREGVVPAAYLY</sequence>
<feature type="domain" description="SH3" evidence="6">
    <location>
        <begin position="1361"/>
        <end position="1417"/>
    </location>
</feature>
<keyword evidence="4" id="KW-0812">Transmembrane</keyword>
<feature type="region of interest" description="Disordered" evidence="3">
    <location>
        <begin position="1319"/>
        <end position="1343"/>
    </location>
</feature>
<dbReference type="Pfam" id="PF20843">
    <property type="entry name" value="Rax2_3"/>
    <property type="match status" value="1"/>
</dbReference>
<dbReference type="GO" id="GO:1902929">
    <property type="term" value="C:plasma membrane of growing cell tip"/>
    <property type="evidence" value="ECO:0007669"/>
    <property type="project" value="TreeGrafter"/>
</dbReference>
<feature type="chain" id="PRO_5001642070" description="SH3 domain-containing protein" evidence="5">
    <location>
        <begin position="31"/>
        <end position="1417"/>
    </location>
</feature>
<dbReference type="Gene3D" id="2.120.10.80">
    <property type="entry name" value="Kelch-type beta propeller"/>
    <property type="match status" value="2"/>
</dbReference>
<evidence type="ECO:0000259" key="6">
    <source>
        <dbReference type="PROSITE" id="PS50002"/>
    </source>
</evidence>